<comment type="caution">
    <text evidence="4">The sequence shown here is derived from an EMBL/GenBank/DDBJ whole genome shotgun (WGS) entry which is preliminary data.</text>
</comment>
<dbReference type="InterPro" id="IPR001841">
    <property type="entry name" value="Znf_RING"/>
</dbReference>
<dbReference type="GO" id="GO:0061630">
    <property type="term" value="F:ubiquitin protein ligase activity"/>
    <property type="evidence" value="ECO:0007669"/>
    <property type="project" value="TreeGrafter"/>
</dbReference>
<accession>A0A8S1PYM8</accession>
<dbReference type="GO" id="GO:0090734">
    <property type="term" value="C:site of DNA damage"/>
    <property type="evidence" value="ECO:0007669"/>
    <property type="project" value="TreeGrafter"/>
</dbReference>
<dbReference type="EMBL" id="CAJJDN010000091">
    <property type="protein sequence ID" value="CAD8108447.1"/>
    <property type="molecule type" value="Genomic_DNA"/>
</dbReference>
<dbReference type="GO" id="GO:0016567">
    <property type="term" value="P:protein ubiquitination"/>
    <property type="evidence" value="ECO:0007669"/>
    <property type="project" value="TreeGrafter"/>
</dbReference>
<dbReference type="GO" id="GO:0031297">
    <property type="term" value="P:replication fork processing"/>
    <property type="evidence" value="ECO:0007669"/>
    <property type="project" value="TreeGrafter"/>
</dbReference>
<keyword evidence="1" id="KW-0862">Zinc</keyword>
<protein>
    <recommendedName>
        <fullName evidence="3">RING-type domain-containing protein</fullName>
    </recommendedName>
</protein>
<dbReference type="GO" id="GO:0005634">
    <property type="term" value="C:nucleus"/>
    <property type="evidence" value="ECO:0007669"/>
    <property type="project" value="TreeGrafter"/>
</dbReference>
<keyword evidence="1" id="KW-0863">Zinc-finger</keyword>
<evidence type="ECO:0000259" key="3">
    <source>
        <dbReference type="PROSITE" id="PS50089"/>
    </source>
</evidence>
<dbReference type="AlphaFoldDB" id="A0A8S1PYM8"/>
<dbReference type="CDD" id="cd16448">
    <property type="entry name" value="RING-H2"/>
    <property type="match status" value="1"/>
</dbReference>
<keyword evidence="5" id="KW-1185">Reference proteome</keyword>
<evidence type="ECO:0000313" key="5">
    <source>
        <dbReference type="Proteomes" id="UP000692954"/>
    </source>
</evidence>
<feature type="coiled-coil region" evidence="2">
    <location>
        <begin position="95"/>
        <end position="192"/>
    </location>
</feature>
<dbReference type="PROSITE" id="PS50089">
    <property type="entry name" value="ZF_RING_2"/>
    <property type="match status" value="1"/>
</dbReference>
<evidence type="ECO:0000256" key="2">
    <source>
        <dbReference type="SAM" id="Coils"/>
    </source>
</evidence>
<evidence type="ECO:0000256" key="1">
    <source>
        <dbReference type="PROSITE-ProRule" id="PRU00175"/>
    </source>
</evidence>
<organism evidence="4 5">
    <name type="scientific">Paramecium sonneborni</name>
    <dbReference type="NCBI Taxonomy" id="65129"/>
    <lineage>
        <taxon>Eukaryota</taxon>
        <taxon>Sar</taxon>
        <taxon>Alveolata</taxon>
        <taxon>Ciliophora</taxon>
        <taxon>Intramacronucleata</taxon>
        <taxon>Oligohymenophorea</taxon>
        <taxon>Peniculida</taxon>
        <taxon>Parameciidae</taxon>
        <taxon>Paramecium</taxon>
    </lineage>
</organism>
<dbReference type="GO" id="GO:0008270">
    <property type="term" value="F:zinc ion binding"/>
    <property type="evidence" value="ECO:0007669"/>
    <property type="project" value="UniProtKB-KW"/>
</dbReference>
<feature type="coiled-coil region" evidence="2">
    <location>
        <begin position="234"/>
        <end position="289"/>
    </location>
</feature>
<name>A0A8S1PYM8_9CILI</name>
<sequence length="333" mass="39644">MSALKAKGRKIFEIPICTICLEPMIKDLCVFTVCGHVFHYNCGVNCHQNSRKCPNCRMRSTEIQSLHYAVEEITGIDEQMSQLLNDLSVDQKQHMAKLLAEHEELMHENLRLKQRNKFVEEKNESIQTEVQHIQAELKRFLEKNKDFEIKEKSSNQKIKTLEIFISQFEEDNKKQKQEIEKLEIELKECDYLKNLAKTISNPNEDMYLKLIRQKNPAEQAKQLYDLYVIKMGQFKNVQKEIIQLQEQLDQQQKKYEQLQKKYERMKDLYEEIQKENQSIKEIAKNQNSNPIQKIIEKYEEKQENDFKRKPIKQVAFGCSQLRKQPLSQSLLKK</sequence>
<reference evidence="4" key="1">
    <citation type="submission" date="2021-01" db="EMBL/GenBank/DDBJ databases">
        <authorList>
            <consortium name="Genoscope - CEA"/>
            <person name="William W."/>
        </authorList>
    </citation>
    <scope>NUCLEOTIDE SEQUENCE</scope>
</reference>
<dbReference type="Pfam" id="PF13639">
    <property type="entry name" value="zf-RING_2"/>
    <property type="match status" value="1"/>
</dbReference>
<dbReference type="InterPro" id="IPR052639">
    <property type="entry name" value="TRAIP_ubiq-protein_ligase"/>
</dbReference>
<feature type="domain" description="RING-type" evidence="3">
    <location>
        <begin position="17"/>
        <end position="57"/>
    </location>
</feature>
<dbReference type="PANTHER" id="PTHR46569:SF1">
    <property type="entry name" value="E3 UBIQUITIN-PROTEIN LIGASE RFWD3-RELATED"/>
    <property type="match status" value="1"/>
</dbReference>
<dbReference type="SMART" id="SM00184">
    <property type="entry name" value="RING"/>
    <property type="match status" value="1"/>
</dbReference>
<keyword evidence="1" id="KW-0479">Metal-binding</keyword>
<evidence type="ECO:0000313" key="4">
    <source>
        <dbReference type="EMBL" id="CAD8108447.1"/>
    </source>
</evidence>
<dbReference type="PANTHER" id="PTHR46569">
    <property type="entry name" value="E3 UBIQUITIN-PROTEIN LIGASE TRAIP"/>
    <property type="match status" value="1"/>
</dbReference>
<proteinExistence type="predicted"/>
<dbReference type="OrthoDB" id="6105938at2759"/>
<gene>
    <name evidence="4" type="ORF">PSON_ATCC_30995.1.T0910076</name>
</gene>
<dbReference type="Proteomes" id="UP000692954">
    <property type="component" value="Unassembled WGS sequence"/>
</dbReference>
<keyword evidence="2" id="KW-0175">Coiled coil</keyword>